<protein>
    <recommendedName>
        <fullName evidence="1">RNase H type-1 domain-containing protein</fullName>
    </recommendedName>
</protein>
<dbReference type="GO" id="GO:0004523">
    <property type="term" value="F:RNA-DNA hybrid ribonuclease activity"/>
    <property type="evidence" value="ECO:0007669"/>
    <property type="project" value="InterPro"/>
</dbReference>
<dbReference type="InterPro" id="IPR002156">
    <property type="entry name" value="RNaseH_domain"/>
</dbReference>
<gene>
    <name evidence="2" type="ORF">M569_08192</name>
</gene>
<feature type="domain" description="RNase H type-1" evidence="1">
    <location>
        <begin position="1"/>
        <end position="54"/>
    </location>
</feature>
<feature type="non-terminal residue" evidence="2">
    <location>
        <position position="54"/>
    </location>
</feature>
<sequence>IILEADCVTLVSVITEDSMMNGTLCNILCDIKVILQDFDNSTAVFVRREANKSA</sequence>
<dbReference type="Proteomes" id="UP000015453">
    <property type="component" value="Unassembled WGS sequence"/>
</dbReference>
<dbReference type="AlphaFoldDB" id="S8CIM1"/>
<dbReference type="OrthoDB" id="1712133at2759"/>
<accession>S8CIM1</accession>
<reference evidence="2 3" key="1">
    <citation type="journal article" date="2013" name="BMC Genomics">
        <title>The miniature genome of a carnivorous plant Genlisea aurea contains a low number of genes and short non-coding sequences.</title>
        <authorList>
            <person name="Leushkin E.V."/>
            <person name="Sutormin R.A."/>
            <person name="Nabieva E.R."/>
            <person name="Penin A.A."/>
            <person name="Kondrashov A.S."/>
            <person name="Logacheva M.D."/>
        </authorList>
    </citation>
    <scope>NUCLEOTIDE SEQUENCE [LARGE SCALE GENOMIC DNA]</scope>
</reference>
<keyword evidence="3" id="KW-1185">Reference proteome</keyword>
<dbReference type="Pfam" id="PF13456">
    <property type="entry name" value="RVT_3"/>
    <property type="match status" value="1"/>
</dbReference>
<dbReference type="GO" id="GO:0003676">
    <property type="term" value="F:nucleic acid binding"/>
    <property type="evidence" value="ECO:0007669"/>
    <property type="project" value="InterPro"/>
</dbReference>
<name>S8CIM1_9LAMI</name>
<feature type="non-terminal residue" evidence="2">
    <location>
        <position position="1"/>
    </location>
</feature>
<evidence type="ECO:0000313" key="3">
    <source>
        <dbReference type="Proteomes" id="UP000015453"/>
    </source>
</evidence>
<comment type="caution">
    <text evidence="2">The sequence shown here is derived from an EMBL/GenBank/DDBJ whole genome shotgun (WGS) entry which is preliminary data.</text>
</comment>
<dbReference type="EMBL" id="AUSU01003600">
    <property type="protein sequence ID" value="EPS66585.1"/>
    <property type="molecule type" value="Genomic_DNA"/>
</dbReference>
<evidence type="ECO:0000313" key="2">
    <source>
        <dbReference type="EMBL" id="EPS66585.1"/>
    </source>
</evidence>
<organism evidence="2 3">
    <name type="scientific">Genlisea aurea</name>
    <dbReference type="NCBI Taxonomy" id="192259"/>
    <lineage>
        <taxon>Eukaryota</taxon>
        <taxon>Viridiplantae</taxon>
        <taxon>Streptophyta</taxon>
        <taxon>Embryophyta</taxon>
        <taxon>Tracheophyta</taxon>
        <taxon>Spermatophyta</taxon>
        <taxon>Magnoliopsida</taxon>
        <taxon>eudicotyledons</taxon>
        <taxon>Gunneridae</taxon>
        <taxon>Pentapetalae</taxon>
        <taxon>asterids</taxon>
        <taxon>lamiids</taxon>
        <taxon>Lamiales</taxon>
        <taxon>Lentibulariaceae</taxon>
        <taxon>Genlisea</taxon>
    </lineage>
</organism>
<evidence type="ECO:0000259" key="1">
    <source>
        <dbReference type="Pfam" id="PF13456"/>
    </source>
</evidence>
<proteinExistence type="predicted"/>